<evidence type="ECO:0000256" key="6">
    <source>
        <dbReference type="ARBA" id="ARBA00022824"/>
    </source>
</evidence>
<dbReference type="GO" id="GO:0005525">
    <property type="term" value="F:GTP binding"/>
    <property type="evidence" value="ECO:0007669"/>
    <property type="project" value="UniProtKB-KW"/>
</dbReference>
<dbReference type="EMBL" id="GIBP01009342">
    <property type="protein sequence ID" value="NDV38311.1"/>
    <property type="molecule type" value="Transcribed_RNA"/>
</dbReference>
<keyword evidence="6" id="KW-0256">Endoplasmic reticulum</keyword>
<dbReference type="SUPFAM" id="SSF52540">
    <property type="entry name" value="P-loop containing nucleoside triphosphate hydrolases"/>
    <property type="match status" value="1"/>
</dbReference>
<dbReference type="InterPro" id="IPR019009">
    <property type="entry name" value="SRP_receptor_beta_su"/>
</dbReference>
<keyword evidence="8" id="KW-0342">GTP-binding</keyword>
<dbReference type="Pfam" id="PF09439">
    <property type="entry name" value="SRPRB"/>
    <property type="match status" value="1"/>
</dbReference>
<accession>A0A6B2LNJ9</accession>
<dbReference type="InterPro" id="IPR027417">
    <property type="entry name" value="P-loop_NTPase"/>
</dbReference>
<evidence type="ECO:0000256" key="4">
    <source>
        <dbReference type="ARBA" id="ARBA00022692"/>
    </source>
</evidence>
<keyword evidence="7" id="KW-1133">Transmembrane helix</keyword>
<keyword evidence="5" id="KW-0547">Nucleotide-binding</keyword>
<evidence type="ECO:0000256" key="2">
    <source>
        <dbReference type="ARBA" id="ARBA00005619"/>
    </source>
</evidence>
<dbReference type="Gene3D" id="3.40.50.300">
    <property type="entry name" value="P-loop containing nucleotide triphosphate hydrolases"/>
    <property type="match status" value="1"/>
</dbReference>
<reference evidence="11" key="1">
    <citation type="journal article" date="2020" name="J. Eukaryot. Microbiol.">
        <title>De novo Sequencing, Assembly and Annotation of the Transcriptome for the Free-Living Testate Amoeba Arcella intermedia.</title>
        <authorList>
            <person name="Ribeiro G.M."/>
            <person name="Porfirio-Sousa A.L."/>
            <person name="Maurer-Alcala X.X."/>
            <person name="Katz L.A."/>
            <person name="Lahr D.J.G."/>
        </authorList>
    </citation>
    <scope>NUCLEOTIDE SEQUENCE</scope>
</reference>
<evidence type="ECO:0000256" key="1">
    <source>
        <dbReference type="ARBA" id="ARBA00004389"/>
    </source>
</evidence>
<evidence type="ECO:0000256" key="3">
    <source>
        <dbReference type="ARBA" id="ARBA00020256"/>
    </source>
</evidence>
<evidence type="ECO:0000256" key="8">
    <source>
        <dbReference type="ARBA" id="ARBA00023134"/>
    </source>
</evidence>
<evidence type="ECO:0000256" key="9">
    <source>
        <dbReference type="ARBA" id="ARBA00023136"/>
    </source>
</evidence>
<keyword evidence="4" id="KW-0812">Transmembrane</keyword>
<keyword evidence="10" id="KW-0675">Receptor</keyword>
<comment type="subcellular location">
    <subcellularLocation>
        <location evidence="1">Endoplasmic reticulum membrane</location>
        <topology evidence="1">Single-pass membrane protein</topology>
    </subcellularLocation>
</comment>
<evidence type="ECO:0000256" key="10">
    <source>
        <dbReference type="ARBA" id="ARBA00023170"/>
    </source>
</evidence>
<dbReference type="GO" id="GO:0005789">
    <property type="term" value="C:endoplasmic reticulum membrane"/>
    <property type="evidence" value="ECO:0007669"/>
    <property type="project" value="UniProtKB-SubCell"/>
</dbReference>
<organism evidence="11">
    <name type="scientific">Arcella intermedia</name>
    <dbReference type="NCBI Taxonomy" id="1963864"/>
    <lineage>
        <taxon>Eukaryota</taxon>
        <taxon>Amoebozoa</taxon>
        <taxon>Tubulinea</taxon>
        <taxon>Elardia</taxon>
        <taxon>Arcellinida</taxon>
        <taxon>Sphaerothecina</taxon>
        <taxon>Arcellidae</taxon>
        <taxon>Arcella</taxon>
    </lineage>
</organism>
<evidence type="ECO:0000313" key="11">
    <source>
        <dbReference type="EMBL" id="NDV38311.1"/>
    </source>
</evidence>
<proteinExistence type="inferred from homology"/>
<comment type="similarity">
    <text evidence="2">Belongs to the SRP receptor beta subunit family.</text>
</comment>
<keyword evidence="9" id="KW-0472">Membrane</keyword>
<evidence type="ECO:0000256" key="5">
    <source>
        <dbReference type="ARBA" id="ARBA00022741"/>
    </source>
</evidence>
<name>A0A6B2LNJ9_9EUKA</name>
<dbReference type="AlphaFoldDB" id="A0A6B2LNJ9"/>
<protein>
    <recommendedName>
        <fullName evidence="3">Signal recognition particle receptor subunit beta</fullName>
    </recommendedName>
</protein>
<sequence length="152" mass="16956">MKKPVRVIDYPGHHRLRTGLTPLIRNAACIVFMVDANSDAETLTKCSDLLYELLTNAFVYNNAIPLLVACNKSEMTTSKGVDHIKSLLESELNEVRSSRTATPGMDQENEIFLGVENEKLVFSQIPVPIQFIGCSVKNNEIKELLSFIENSV</sequence>
<evidence type="ECO:0000256" key="7">
    <source>
        <dbReference type="ARBA" id="ARBA00022989"/>
    </source>
</evidence>